<dbReference type="Proteomes" id="UP000182379">
    <property type="component" value="Unassembled WGS sequence"/>
</dbReference>
<dbReference type="Gene3D" id="3.40.1280.10">
    <property type="match status" value="1"/>
</dbReference>
<dbReference type="GO" id="GO:0032259">
    <property type="term" value="P:methylation"/>
    <property type="evidence" value="ECO:0007669"/>
    <property type="project" value="UniProtKB-KW"/>
</dbReference>
<dbReference type="GeneID" id="78333999"/>
<dbReference type="Pfam" id="PF00588">
    <property type="entry name" value="SpoU_methylase"/>
    <property type="match status" value="1"/>
</dbReference>
<dbReference type="InterPro" id="IPR029028">
    <property type="entry name" value="Alpha/beta_knot_MTases"/>
</dbReference>
<dbReference type="GO" id="GO:0006396">
    <property type="term" value="P:RNA processing"/>
    <property type="evidence" value="ECO:0007669"/>
    <property type="project" value="InterPro"/>
</dbReference>
<dbReference type="GO" id="GO:0005829">
    <property type="term" value="C:cytosol"/>
    <property type="evidence" value="ECO:0007669"/>
    <property type="project" value="TreeGrafter"/>
</dbReference>
<reference evidence="5 6" key="1">
    <citation type="submission" date="2016-10" db="EMBL/GenBank/DDBJ databases">
        <authorList>
            <person name="Varghese N."/>
            <person name="Submissions S."/>
        </authorList>
    </citation>
    <scope>NUCLEOTIDE SEQUENCE [LARGE SCALE GENOMIC DNA]</scope>
    <source>
        <strain evidence="5 6">WCC6</strain>
    </source>
</reference>
<protein>
    <submittedName>
        <fullName evidence="5">23S rRNA (Guanosine2251-2'-O)-methyltransferase</fullName>
    </submittedName>
</protein>
<evidence type="ECO:0000313" key="5">
    <source>
        <dbReference type="EMBL" id="SDW69625.1"/>
    </source>
</evidence>
<keyword evidence="2 5" id="KW-0489">Methyltransferase</keyword>
<dbReference type="InterPro" id="IPR004441">
    <property type="entry name" value="rRNA_MeTrfase_TrmH"/>
</dbReference>
<feature type="domain" description="RNA 2-O ribose methyltransferase substrate binding" evidence="4">
    <location>
        <begin position="4"/>
        <end position="79"/>
    </location>
</feature>
<evidence type="ECO:0000259" key="4">
    <source>
        <dbReference type="SMART" id="SM00967"/>
    </source>
</evidence>
<dbReference type="InterPro" id="IPR013123">
    <property type="entry name" value="SpoU_subst-bd"/>
</dbReference>
<dbReference type="OMA" id="QVPPYEY"/>
<comment type="similarity">
    <text evidence="1">Belongs to the class IV-like SAM-binding methyltransferase superfamily. RNA methyltransferase TrmH family.</text>
</comment>
<keyword evidence="3 5" id="KW-0808">Transferase</keyword>
<name>A0A1H2VMM4_ACIFE</name>
<proteinExistence type="inferred from homology"/>
<dbReference type="CDD" id="cd18103">
    <property type="entry name" value="SpoU-like_RlmB"/>
    <property type="match status" value="1"/>
</dbReference>
<evidence type="ECO:0000313" key="6">
    <source>
        <dbReference type="Proteomes" id="UP000182379"/>
    </source>
</evidence>
<dbReference type="Pfam" id="PF08032">
    <property type="entry name" value="SpoU_sub_bind"/>
    <property type="match status" value="1"/>
</dbReference>
<dbReference type="SUPFAM" id="SSF55315">
    <property type="entry name" value="L30e-like"/>
    <property type="match status" value="1"/>
</dbReference>
<dbReference type="PANTHER" id="PTHR46429">
    <property type="entry name" value="23S RRNA (GUANOSINE-2'-O-)-METHYLTRANSFERASE RLMB"/>
    <property type="match status" value="1"/>
</dbReference>
<dbReference type="InterPro" id="IPR029064">
    <property type="entry name" value="Ribosomal_eL30-like_sf"/>
</dbReference>
<organism evidence="5 6">
    <name type="scientific">Acidaminococcus fermentans</name>
    <dbReference type="NCBI Taxonomy" id="905"/>
    <lineage>
        <taxon>Bacteria</taxon>
        <taxon>Bacillati</taxon>
        <taxon>Bacillota</taxon>
        <taxon>Negativicutes</taxon>
        <taxon>Acidaminococcales</taxon>
        <taxon>Acidaminococcaceae</taxon>
        <taxon>Acidaminococcus</taxon>
    </lineage>
</organism>
<comment type="caution">
    <text evidence="5">The sequence shown here is derived from an EMBL/GenBank/DDBJ whole genome shotgun (WGS) entry which is preliminary data.</text>
</comment>
<dbReference type="InterPro" id="IPR001537">
    <property type="entry name" value="SpoU_MeTrfase"/>
</dbReference>
<evidence type="ECO:0000256" key="2">
    <source>
        <dbReference type="ARBA" id="ARBA00022603"/>
    </source>
</evidence>
<gene>
    <name evidence="5" type="ORF">SAMN05216495_10496</name>
</gene>
<dbReference type="EMBL" id="FNOP01000004">
    <property type="protein sequence ID" value="SDW69625.1"/>
    <property type="molecule type" value="Genomic_DNA"/>
</dbReference>
<evidence type="ECO:0000256" key="1">
    <source>
        <dbReference type="ARBA" id="ARBA00007228"/>
    </source>
</evidence>
<evidence type="ECO:0000256" key="3">
    <source>
        <dbReference type="ARBA" id="ARBA00022679"/>
    </source>
</evidence>
<dbReference type="GO" id="GO:0003723">
    <property type="term" value="F:RNA binding"/>
    <property type="evidence" value="ECO:0007669"/>
    <property type="project" value="InterPro"/>
</dbReference>
<accession>A0A1H2VMM4</accession>
<dbReference type="SMART" id="SM00967">
    <property type="entry name" value="SpoU_sub_bind"/>
    <property type="match status" value="1"/>
</dbReference>
<sequence>MEEFIVGRNAVREALRSRRPFNKVLVQEGSHGGSLSEILELAQEQKIPVEKVSREVLDRLADGVRHQGVAAQGAPVAFQDLDTVLARVESRGEVPLLLLLDELQDPQNVGALIRTANAAGVHGVLLPQRRSCPLNAVVAKISAGAIEYVPVIQIGNIPQTMKQLKKRGFWIAGADMDGEDQYFDANLTGPMVLVVGAEGKGLGRLVKENCDFIVRIPMLGQVSSLNASVAGGILLYDIVRQRILEARKKG</sequence>
<dbReference type="SUPFAM" id="SSF75217">
    <property type="entry name" value="alpha/beta knot"/>
    <property type="match status" value="1"/>
</dbReference>
<dbReference type="Gene3D" id="3.30.1330.30">
    <property type="match status" value="1"/>
</dbReference>
<dbReference type="InterPro" id="IPR029026">
    <property type="entry name" value="tRNA_m1G_MTases_N"/>
</dbReference>
<dbReference type="GO" id="GO:0008173">
    <property type="term" value="F:RNA methyltransferase activity"/>
    <property type="evidence" value="ECO:0007669"/>
    <property type="project" value="InterPro"/>
</dbReference>
<dbReference type="PANTHER" id="PTHR46429:SF1">
    <property type="entry name" value="23S RRNA (GUANOSINE-2'-O-)-METHYLTRANSFERASE RLMB"/>
    <property type="match status" value="1"/>
</dbReference>
<dbReference type="FunFam" id="3.40.1280.10:FF:000008">
    <property type="entry name" value="Group 3 RNA methyltransferase TrmH"/>
    <property type="match status" value="1"/>
</dbReference>
<dbReference type="AlphaFoldDB" id="A0A1H2VMM4"/>
<dbReference type="RefSeq" id="WP_012937647.1">
    <property type="nucleotide sequence ID" value="NZ_CALAKB010000016.1"/>
</dbReference>
<dbReference type="NCBIfam" id="TIGR00186">
    <property type="entry name" value="rRNA_methyl_3"/>
    <property type="match status" value="1"/>
</dbReference>